<organism evidence="2 3">
    <name type="scientific">Trichocladium antarcticum</name>
    <dbReference type="NCBI Taxonomy" id="1450529"/>
    <lineage>
        <taxon>Eukaryota</taxon>
        <taxon>Fungi</taxon>
        <taxon>Dikarya</taxon>
        <taxon>Ascomycota</taxon>
        <taxon>Pezizomycotina</taxon>
        <taxon>Sordariomycetes</taxon>
        <taxon>Sordariomycetidae</taxon>
        <taxon>Sordariales</taxon>
        <taxon>Chaetomiaceae</taxon>
        <taxon>Trichocladium</taxon>
    </lineage>
</organism>
<protein>
    <recommendedName>
        <fullName evidence="1">Aminoglycoside phosphotransferase domain-containing protein</fullName>
    </recommendedName>
</protein>
<reference evidence="2" key="1">
    <citation type="journal article" date="2023" name="Mol. Phylogenet. Evol.">
        <title>Genome-scale phylogeny and comparative genomics of the fungal order Sordariales.</title>
        <authorList>
            <person name="Hensen N."/>
            <person name="Bonometti L."/>
            <person name="Westerberg I."/>
            <person name="Brannstrom I.O."/>
            <person name="Guillou S."/>
            <person name="Cros-Aarteil S."/>
            <person name="Calhoun S."/>
            <person name="Haridas S."/>
            <person name="Kuo A."/>
            <person name="Mondo S."/>
            <person name="Pangilinan J."/>
            <person name="Riley R."/>
            <person name="LaButti K."/>
            <person name="Andreopoulos B."/>
            <person name="Lipzen A."/>
            <person name="Chen C."/>
            <person name="Yan M."/>
            <person name="Daum C."/>
            <person name="Ng V."/>
            <person name="Clum A."/>
            <person name="Steindorff A."/>
            <person name="Ohm R.A."/>
            <person name="Martin F."/>
            <person name="Silar P."/>
            <person name="Natvig D.O."/>
            <person name="Lalanne C."/>
            <person name="Gautier V."/>
            <person name="Ament-Velasquez S.L."/>
            <person name="Kruys A."/>
            <person name="Hutchinson M.I."/>
            <person name="Powell A.J."/>
            <person name="Barry K."/>
            <person name="Miller A.N."/>
            <person name="Grigoriev I.V."/>
            <person name="Debuchy R."/>
            <person name="Gladieux P."/>
            <person name="Hiltunen Thoren M."/>
            <person name="Johannesson H."/>
        </authorList>
    </citation>
    <scope>NUCLEOTIDE SEQUENCE</scope>
    <source>
        <strain evidence="2">CBS 123565</strain>
    </source>
</reference>
<dbReference type="Pfam" id="PF01636">
    <property type="entry name" value="APH"/>
    <property type="match status" value="1"/>
</dbReference>
<comment type="caution">
    <text evidence="2">The sequence shown here is derived from an EMBL/GenBank/DDBJ whole genome shotgun (WGS) entry which is preliminary data.</text>
</comment>
<evidence type="ECO:0000313" key="3">
    <source>
        <dbReference type="Proteomes" id="UP001304895"/>
    </source>
</evidence>
<keyword evidence="3" id="KW-1185">Reference proteome</keyword>
<evidence type="ECO:0000259" key="1">
    <source>
        <dbReference type="Pfam" id="PF01636"/>
    </source>
</evidence>
<dbReference type="SUPFAM" id="SSF56112">
    <property type="entry name" value="Protein kinase-like (PK-like)"/>
    <property type="match status" value="1"/>
</dbReference>
<name>A0AAN6UJQ3_9PEZI</name>
<accession>A0AAN6UJQ3</accession>
<gene>
    <name evidence="2" type="ORF">BT67DRAFT_456037</name>
</gene>
<evidence type="ECO:0000313" key="2">
    <source>
        <dbReference type="EMBL" id="KAK4134014.1"/>
    </source>
</evidence>
<dbReference type="InterPro" id="IPR002575">
    <property type="entry name" value="Aminoglycoside_PTrfase"/>
</dbReference>
<dbReference type="AlphaFoldDB" id="A0AAN6UJQ3"/>
<sequence length="360" mass="40621">MLKLTAAPRLRRLGQPFIFVYPQPTLEATQAVYAMLPNIAALSQYQIRRFFNQNDSITREQCDAEAQRFTGQPVTATPSQGGTSYTVVWGDVVVQFRVPTSTLDMGLLRDIERTYQGFVPRHEYKGQLGQVHIYTMNNVGGSCMYLARTELQSNDCCLLRSTLDDYARLVNPSRLFFASAYHNTPPEMACPDAAQLLGTYLSQLQRLRQGLPERFFPTLDQLIHQLPDLFAEGWPLVPNHIDLLENNIHVDIATGKIVGICDWRGAEVSPFGMSLGGVETMLGVSTTSGSFWRYHPNHEELRGHFWARFYHYLGGASDDERRRIETARLIGLFLTNGFQDGKPATEESEDLHFLGAVLLK</sequence>
<proteinExistence type="predicted"/>
<dbReference type="Proteomes" id="UP001304895">
    <property type="component" value="Unassembled WGS sequence"/>
</dbReference>
<reference evidence="2" key="2">
    <citation type="submission" date="2023-05" db="EMBL/GenBank/DDBJ databases">
        <authorList>
            <consortium name="Lawrence Berkeley National Laboratory"/>
            <person name="Steindorff A."/>
            <person name="Hensen N."/>
            <person name="Bonometti L."/>
            <person name="Westerberg I."/>
            <person name="Brannstrom I.O."/>
            <person name="Guillou S."/>
            <person name="Cros-Aarteil S."/>
            <person name="Calhoun S."/>
            <person name="Haridas S."/>
            <person name="Kuo A."/>
            <person name="Mondo S."/>
            <person name="Pangilinan J."/>
            <person name="Riley R."/>
            <person name="Labutti K."/>
            <person name="Andreopoulos B."/>
            <person name="Lipzen A."/>
            <person name="Chen C."/>
            <person name="Yanf M."/>
            <person name="Daum C."/>
            <person name="Ng V."/>
            <person name="Clum A."/>
            <person name="Ohm R."/>
            <person name="Martin F."/>
            <person name="Silar P."/>
            <person name="Natvig D."/>
            <person name="Lalanne C."/>
            <person name="Gautier V."/>
            <person name="Ament-Velasquez S.L."/>
            <person name="Kruys A."/>
            <person name="Hutchinson M.I."/>
            <person name="Powell A.J."/>
            <person name="Barry K."/>
            <person name="Miller A.N."/>
            <person name="Grigoriev I.V."/>
            <person name="Debuchy R."/>
            <person name="Gladieux P."/>
            <person name="Thoren M.H."/>
            <person name="Johannesson H."/>
        </authorList>
    </citation>
    <scope>NUCLEOTIDE SEQUENCE</scope>
    <source>
        <strain evidence="2">CBS 123565</strain>
    </source>
</reference>
<dbReference type="InterPro" id="IPR011009">
    <property type="entry name" value="Kinase-like_dom_sf"/>
</dbReference>
<dbReference type="EMBL" id="MU853409">
    <property type="protein sequence ID" value="KAK4134014.1"/>
    <property type="molecule type" value="Genomic_DNA"/>
</dbReference>
<feature type="domain" description="Aminoglycoside phosphotransferase" evidence="1">
    <location>
        <begin position="180"/>
        <end position="272"/>
    </location>
</feature>